<gene>
    <name evidence="1" type="ORF">ZQ07_26120</name>
</gene>
<protein>
    <submittedName>
        <fullName evidence="1">Glutamate synthase</fullName>
    </submittedName>
</protein>
<reference evidence="1" key="1">
    <citation type="submission" date="2018-08" db="EMBL/GenBank/DDBJ databases">
        <authorList>
            <person name="Ashton P.M."/>
            <person name="Dallman T."/>
            <person name="Nair S."/>
            <person name="De Pinna E."/>
            <person name="Peters T."/>
            <person name="Grant K."/>
        </authorList>
    </citation>
    <scope>NUCLEOTIDE SEQUENCE [LARGE SCALE GENOMIC DNA]</scope>
    <source>
        <strain evidence="1">38306</strain>
    </source>
</reference>
<evidence type="ECO:0000313" key="1">
    <source>
        <dbReference type="EMBL" id="MIQ23974.1"/>
    </source>
</evidence>
<name>A0A657F2R4_SALEN</name>
<dbReference type="Gene3D" id="3.50.50.60">
    <property type="entry name" value="FAD/NAD(P)-binding domain"/>
    <property type="match status" value="1"/>
</dbReference>
<sequence length="35" mass="3588">AGGDAVHGADLVVTAMAAGRQAARDMLTLFDTKAW</sequence>
<dbReference type="AlphaFoldDB" id="A0A657F2R4"/>
<dbReference type="InterPro" id="IPR036188">
    <property type="entry name" value="FAD/NAD-bd_sf"/>
</dbReference>
<comment type="caution">
    <text evidence="1">The sequence shown here is derived from an EMBL/GenBank/DDBJ whole genome shotgun (WGS) entry which is preliminary data.</text>
</comment>
<accession>A0A657F2R4</accession>
<organism evidence="1">
    <name type="scientific">Salmonella enteritidis</name>
    <dbReference type="NCBI Taxonomy" id="149539"/>
    <lineage>
        <taxon>Bacteria</taxon>
        <taxon>Pseudomonadati</taxon>
        <taxon>Pseudomonadota</taxon>
        <taxon>Gammaproteobacteria</taxon>
        <taxon>Enterobacterales</taxon>
        <taxon>Enterobacteriaceae</taxon>
        <taxon>Salmonella</taxon>
    </lineage>
</organism>
<dbReference type="Proteomes" id="UP000885271">
    <property type="component" value="Unassembled WGS sequence"/>
</dbReference>
<proteinExistence type="predicted"/>
<feature type="non-terminal residue" evidence="1">
    <location>
        <position position="1"/>
    </location>
</feature>
<dbReference type="EMBL" id="RSQT01000209">
    <property type="protein sequence ID" value="MIQ23974.1"/>
    <property type="molecule type" value="Genomic_DNA"/>
</dbReference>